<name>A0ABR0DX70_ZASCE</name>
<dbReference type="Pfam" id="PF08240">
    <property type="entry name" value="ADH_N"/>
    <property type="match status" value="1"/>
</dbReference>
<gene>
    <name evidence="5" type="ORF">PRZ48_014879</name>
</gene>
<dbReference type="CDD" id="cd08249">
    <property type="entry name" value="enoyl_reductase_like"/>
    <property type="match status" value="1"/>
</dbReference>
<dbReference type="SUPFAM" id="SSF50129">
    <property type="entry name" value="GroES-like"/>
    <property type="match status" value="1"/>
</dbReference>
<dbReference type="InterPro" id="IPR011032">
    <property type="entry name" value="GroES-like_sf"/>
</dbReference>
<proteinExistence type="inferred from homology"/>
<sequence length="345" mass="36608">MKGVIFEKQGAEPKVGDVDVPKPGPDQILVKSIYAAMNPVDTMIPMMGLLVQSWPVGLGCDAAGIVVDVGENAAKKHGFTAGDHVFGCTRPGDIRYATGNEYFLMDAFATMRKPSNITFAQASTSGSALQTSALGLFEGLKLAVPDPKAASPTNRNEWVVILGGSGSVGSAGLQLARAAGYKVIVSSSPRNFEKVKGLGANAVFDYGAPIEEQLKAIHEAAGSNIGLIYDATSSDDPKIAKEVFKNSSASTKLFSTTNDWSGIPDFEGGKTYEIHLGRLGQDTEDAKPINEAAVRYNPIIQVLLASGRVKTQEYEEIGTGGFDDAIKAWKHKGDGRKVIVKIQDE</sequence>
<accession>A0ABR0DX70</accession>
<reference evidence="5 6" key="1">
    <citation type="journal article" date="2023" name="G3 (Bethesda)">
        <title>A chromosome-level genome assembly of Zasmidium syzygii isolated from banana leaves.</title>
        <authorList>
            <person name="van Westerhoven A.C."/>
            <person name="Mehrabi R."/>
            <person name="Talebi R."/>
            <person name="Steentjes M.B.F."/>
            <person name="Corcolon B."/>
            <person name="Chong P.A."/>
            <person name="Kema G.H.J."/>
            <person name="Seidl M.F."/>
        </authorList>
    </citation>
    <scope>NUCLEOTIDE SEQUENCE [LARGE SCALE GENOMIC DNA]</scope>
    <source>
        <strain evidence="5 6">P124</strain>
    </source>
</reference>
<dbReference type="InterPro" id="IPR020843">
    <property type="entry name" value="ER"/>
</dbReference>
<dbReference type="SMART" id="SM00829">
    <property type="entry name" value="PKS_ER"/>
    <property type="match status" value="1"/>
</dbReference>
<evidence type="ECO:0000259" key="4">
    <source>
        <dbReference type="SMART" id="SM00829"/>
    </source>
</evidence>
<comment type="subunit">
    <text evidence="2">Monomer.</text>
</comment>
<protein>
    <recommendedName>
        <fullName evidence="4">Enoyl reductase (ER) domain-containing protein</fullName>
    </recommendedName>
</protein>
<dbReference type="InterPro" id="IPR036291">
    <property type="entry name" value="NAD(P)-bd_dom_sf"/>
</dbReference>
<dbReference type="SUPFAM" id="SSF51735">
    <property type="entry name" value="NAD(P)-binding Rossmann-fold domains"/>
    <property type="match status" value="1"/>
</dbReference>
<dbReference type="Gene3D" id="3.40.50.720">
    <property type="entry name" value="NAD(P)-binding Rossmann-like Domain"/>
    <property type="match status" value="1"/>
</dbReference>
<evidence type="ECO:0000313" key="5">
    <source>
        <dbReference type="EMBL" id="KAK4493694.1"/>
    </source>
</evidence>
<dbReference type="EMBL" id="JAXOVC010000015">
    <property type="protein sequence ID" value="KAK4493694.1"/>
    <property type="molecule type" value="Genomic_DNA"/>
</dbReference>
<feature type="domain" description="Enoyl reductase (ER)" evidence="4">
    <location>
        <begin position="10"/>
        <end position="339"/>
    </location>
</feature>
<dbReference type="InterPro" id="IPR047122">
    <property type="entry name" value="Trans-enoyl_RdTase-like"/>
</dbReference>
<dbReference type="Proteomes" id="UP001305779">
    <property type="component" value="Unassembled WGS sequence"/>
</dbReference>
<keyword evidence="3" id="KW-0560">Oxidoreductase</keyword>
<evidence type="ECO:0000256" key="2">
    <source>
        <dbReference type="ARBA" id="ARBA00011245"/>
    </source>
</evidence>
<dbReference type="PANTHER" id="PTHR45348">
    <property type="entry name" value="HYPOTHETICAL OXIDOREDUCTASE (EUROFUNG)"/>
    <property type="match status" value="1"/>
</dbReference>
<evidence type="ECO:0000313" key="6">
    <source>
        <dbReference type="Proteomes" id="UP001305779"/>
    </source>
</evidence>
<evidence type="ECO:0000256" key="3">
    <source>
        <dbReference type="ARBA" id="ARBA00023002"/>
    </source>
</evidence>
<dbReference type="Gene3D" id="3.90.180.10">
    <property type="entry name" value="Medium-chain alcohol dehydrogenases, catalytic domain"/>
    <property type="match status" value="1"/>
</dbReference>
<dbReference type="PANTHER" id="PTHR45348:SF2">
    <property type="entry name" value="ZINC-TYPE ALCOHOL DEHYDROGENASE-LIKE PROTEIN C2E1P3.01"/>
    <property type="match status" value="1"/>
</dbReference>
<evidence type="ECO:0000256" key="1">
    <source>
        <dbReference type="ARBA" id="ARBA00008072"/>
    </source>
</evidence>
<comment type="similarity">
    <text evidence="1">Belongs to the zinc-containing alcohol dehydrogenase family.</text>
</comment>
<comment type="caution">
    <text evidence="5">The sequence shown here is derived from an EMBL/GenBank/DDBJ whole genome shotgun (WGS) entry which is preliminary data.</text>
</comment>
<organism evidence="5 6">
    <name type="scientific">Zasmidium cellare</name>
    <name type="common">Wine cellar mold</name>
    <name type="synonym">Racodium cellare</name>
    <dbReference type="NCBI Taxonomy" id="395010"/>
    <lineage>
        <taxon>Eukaryota</taxon>
        <taxon>Fungi</taxon>
        <taxon>Dikarya</taxon>
        <taxon>Ascomycota</taxon>
        <taxon>Pezizomycotina</taxon>
        <taxon>Dothideomycetes</taxon>
        <taxon>Dothideomycetidae</taxon>
        <taxon>Mycosphaerellales</taxon>
        <taxon>Mycosphaerellaceae</taxon>
        <taxon>Zasmidium</taxon>
    </lineage>
</organism>
<keyword evidence="6" id="KW-1185">Reference proteome</keyword>
<dbReference type="InterPro" id="IPR013154">
    <property type="entry name" value="ADH-like_N"/>
</dbReference>